<evidence type="ECO:0000313" key="3">
    <source>
        <dbReference type="Proteomes" id="UP000609651"/>
    </source>
</evidence>
<dbReference type="PROSITE" id="PS51318">
    <property type="entry name" value="TAT"/>
    <property type="match status" value="1"/>
</dbReference>
<dbReference type="InterPro" id="IPR006311">
    <property type="entry name" value="TAT_signal"/>
</dbReference>
<evidence type="ECO:0000313" key="2">
    <source>
        <dbReference type="EMBL" id="NNJ26954.1"/>
    </source>
</evidence>
<feature type="signal peptide" evidence="1">
    <location>
        <begin position="1"/>
        <end position="33"/>
    </location>
</feature>
<dbReference type="RefSeq" id="WP_171188488.1">
    <property type="nucleotide sequence ID" value="NZ_WTPX01000110.1"/>
</dbReference>
<sequence length="176" mass="19519">MIRPLFTRRTLARAAAAMAVAAAVGSFASPSGAHDPVSGDSPEDRAYLHQEGYVALNAPLYPSPRQDIPIQVGGTMITNPAFAPHEYLYAHDYNALYGPFYHRARGTWKITPWGVRTKEEWDLVGTEVKVKYRSKIPFFAGFSAPFNSRHTLWDNEWANTPSPYGSPATGSPNFHH</sequence>
<gene>
    <name evidence="2" type="ORF">LzC2_30510</name>
</gene>
<protein>
    <submittedName>
        <fullName evidence="2">Uncharacterized protein</fullName>
    </submittedName>
</protein>
<name>A0ABX1VFT4_9PLAN</name>
<reference evidence="2 3" key="1">
    <citation type="journal article" date="2020" name="Syst. Appl. Microbiol.">
        <title>Alienimonas chondri sp. nov., a novel planctomycete isolated from the biofilm of the red alga Chondrus crispus.</title>
        <authorList>
            <person name="Vitorino I."/>
            <person name="Albuquerque L."/>
            <person name="Wiegand S."/>
            <person name="Kallscheuer N."/>
            <person name="da Costa M.S."/>
            <person name="Lobo-da-Cunha A."/>
            <person name="Jogler C."/>
            <person name="Lage O.M."/>
        </authorList>
    </citation>
    <scope>NUCLEOTIDE SEQUENCE [LARGE SCALE GENOMIC DNA]</scope>
    <source>
        <strain evidence="2 3">LzC2</strain>
    </source>
</reference>
<feature type="chain" id="PRO_5046246620" evidence="1">
    <location>
        <begin position="34"/>
        <end position="176"/>
    </location>
</feature>
<evidence type="ECO:0000256" key="1">
    <source>
        <dbReference type="SAM" id="SignalP"/>
    </source>
</evidence>
<keyword evidence="1" id="KW-0732">Signal</keyword>
<accession>A0ABX1VFT4</accession>
<proteinExistence type="predicted"/>
<keyword evidence="3" id="KW-1185">Reference proteome</keyword>
<dbReference type="Proteomes" id="UP000609651">
    <property type="component" value="Unassembled WGS sequence"/>
</dbReference>
<comment type="caution">
    <text evidence="2">The sequence shown here is derived from an EMBL/GenBank/DDBJ whole genome shotgun (WGS) entry which is preliminary data.</text>
</comment>
<organism evidence="2 3">
    <name type="scientific">Alienimonas chondri</name>
    <dbReference type="NCBI Taxonomy" id="2681879"/>
    <lineage>
        <taxon>Bacteria</taxon>
        <taxon>Pseudomonadati</taxon>
        <taxon>Planctomycetota</taxon>
        <taxon>Planctomycetia</taxon>
        <taxon>Planctomycetales</taxon>
        <taxon>Planctomycetaceae</taxon>
        <taxon>Alienimonas</taxon>
    </lineage>
</organism>
<dbReference type="EMBL" id="WTPX01000110">
    <property type="protein sequence ID" value="NNJ26954.1"/>
    <property type="molecule type" value="Genomic_DNA"/>
</dbReference>